<dbReference type="Gene3D" id="1.10.150.20">
    <property type="entry name" value="5' to 3' exonuclease, C-terminal subdomain"/>
    <property type="match status" value="1"/>
</dbReference>
<reference evidence="3 4" key="1">
    <citation type="submission" date="2019-12" db="EMBL/GenBank/DDBJ databases">
        <title>Genomic-based taxomic classification of the family Erythrobacteraceae.</title>
        <authorList>
            <person name="Xu L."/>
        </authorList>
    </citation>
    <scope>NUCLEOTIDE SEQUENCE [LARGE SCALE GENOMIC DNA]</scope>
    <source>
        <strain evidence="3 4">S36</strain>
    </source>
</reference>
<evidence type="ECO:0000313" key="4">
    <source>
        <dbReference type="Proteomes" id="UP000469430"/>
    </source>
</evidence>
<comment type="caution">
    <text evidence="3">The sequence shown here is derived from an EMBL/GenBank/DDBJ whole genome shotgun (WGS) entry which is preliminary data.</text>
</comment>
<keyword evidence="2" id="KW-1133">Transmembrane helix</keyword>
<evidence type="ECO:0000256" key="2">
    <source>
        <dbReference type="SAM" id="Phobius"/>
    </source>
</evidence>
<dbReference type="OrthoDB" id="9807941at2"/>
<evidence type="ECO:0000313" key="3">
    <source>
        <dbReference type="EMBL" id="MXO99244.1"/>
    </source>
</evidence>
<name>A0A6I4TTM7_9SPHN</name>
<keyword evidence="2" id="KW-0812">Transmembrane</keyword>
<keyword evidence="4" id="KW-1185">Reference proteome</keyword>
<feature type="compositionally biased region" description="Pro residues" evidence="1">
    <location>
        <begin position="83"/>
        <end position="92"/>
    </location>
</feature>
<evidence type="ECO:0000256" key="1">
    <source>
        <dbReference type="SAM" id="MobiDB-lite"/>
    </source>
</evidence>
<dbReference type="Proteomes" id="UP000469430">
    <property type="component" value="Unassembled WGS sequence"/>
</dbReference>
<dbReference type="AlphaFoldDB" id="A0A6I4TTM7"/>
<dbReference type="RefSeq" id="WP_161390985.1">
    <property type="nucleotide sequence ID" value="NZ_JBHSCP010000001.1"/>
</dbReference>
<feature type="transmembrane region" description="Helical" evidence="2">
    <location>
        <begin position="6"/>
        <end position="27"/>
    </location>
</feature>
<keyword evidence="2" id="KW-0472">Membrane</keyword>
<proteinExistence type="predicted"/>
<organism evidence="3 4">
    <name type="scientific">Croceibacterium xixiisoli</name>
    <dbReference type="NCBI Taxonomy" id="1476466"/>
    <lineage>
        <taxon>Bacteria</taxon>
        <taxon>Pseudomonadati</taxon>
        <taxon>Pseudomonadota</taxon>
        <taxon>Alphaproteobacteria</taxon>
        <taxon>Sphingomonadales</taxon>
        <taxon>Erythrobacteraceae</taxon>
        <taxon>Croceibacterium</taxon>
    </lineage>
</organism>
<gene>
    <name evidence="3" type="ORF">GRI97_09610</name>
</gene>
<dbReference type="EMBL" id="WTYJ01000002">
    <property type="protein sequence ID" value="MXO99244.1"/>
    <property type="molecule type" value="Genomic_DNA"/>
</dbReference>
<accession>A0A6I4TTM7</accession>
<feature type="region of interest" description="Disordered" evidence="1">
    <location>
        <begin position="61"/>
        <end position="100"/>
    </location>
</feature>
<protein>
    <submittedName>
        <fullName evidence="3">Uncharacterized protein</fullName>
    </submittedName>
</protein>
<sequence>MADLVTQNWVLFVLALIIGLIIAWWIFAASRRTRVTLDRDPAEETGPAKRNQALIDAPPAALRDRMPPPAQPVPAAPVATPVPVAPPAPPPSDQAIPVTPTEAPSLEEPIAPFDAVDAPVTTPQTPEPATDGADDLTRIKGLGPKIADILREMNITSYAEIAAWDDAAIDRVDAGLGRFQGRIRRDNWVEQARHLAAGDIAGYEGAFGKL</sequence>